<sequence>MIDVLKSILMLTGASFMLLAVVGLLRLPDLLTRLHATTKAATLGVAMVMVAVALHFAQVAVVARAFGVILFLLMTAPVAAHVIGRAGYFVGSRLWNGTIKDELRPHYDPITHELRSGLEGDELVEGGMVIDPAQTQTTDSSDDEETSSQQSG</sequence>
<dbReference type="Pfam" id="PF03334">
    <property type="entry name" value="PhaG_MnhG_YufB"/>
    <property type="match status" value="1"/>
</dbReference>
<dbReference type="OrthoDB" id="9813804at2"/>
<dbReference type="NCBIfam" id="NF009314">
    <property type="entry name" value="PRK12674.1-2"/>
    <property type="match status" value="1"/>
</dbReference>
<reference evidence="3 4" key="1">
    <citation type="submission" date="2016-10" db="EMBL/GenBank/DDBJ databases">
        <authorList>
            <person name="de Groot N.N."/>
        </authorList>
    </citation>
    <scope>NUCLEOTIDE SEQUENCE [LARGE SCALE GENOMIC DNA]</scope>
    <source>
        <strain evidence="3 4">DSM 19219</strain>
    </source>
</reference>
<dbReference type="EMBL" id="FNNI01000002">
    <property type="protein sequence ID" value="SDW55739.1"/>
    <property type="molecule type" value="Genomic_DNA"/>
</dbReference>
<dbReference type="STRING" id="574349.SAMN05443545_102152"/>
<dbReference type="RefSeq" id="WP_092568244.1">
    <property type="nucleotide sequence ID" value="NZ_BMXH01000002.1"/>
</dbReference>
<evidence type="ECO:0000256" key="1">
    <source>
        <dbReference type="SAM" id="MobiDB-lite"/>
    </source>
</evidence>
<protein>
    <submittedName>
        <fullName evidence="3">Multicomponent Na+:H+ antiporter subunit G</fullName>
    </submittedName>
</protein>
<keyword evidence="2" id="KW-0812">Transmembrane</keyword>
<feature type="transmembrane region" description="Helical" evidence="2">
    <location>
        <begin position="63"/>
        <end position="83"/>
    </location>
</feature>
<dbReference type="InterPro" id="IPR005133">
    <property type="entry name" value="PhaG_MnhG_YufB"/>
</dbReference>
<feature type="transmembrane region" description="Helical" evidence="2">
    <location>
        <begin position="40"/>
        <end position="57"/>
    </location>
</feature>
<dbReference type="GO" id="GO:0015385">
    <property type="term" value="F:sodium:proton antiporter activity"/>
    <property type="evidence" value="ECO:0007669"/>
    <property type="project" value="TreeGrafter"/>
</dbReference>
<evidence type="ECO:0000313" key="4">
    <source>
        <dbReference type="Proteomes" id="UP000198500"/>
    </source>
</evidence>
<gene>
    <name evidence="3" type="ORF">SAMN05443545_102152</name>
</gene>
<feature type="region of interest" description="Disordered" evidence="1">
    <location>
        <begin position="131"/>
        <end position="152"/>
    </location>
</feature>
<accession>A0A1H2UJI3</accession>
<evidence type="ECO:0000256" key="2">
    <source>
        <dbReference type="SAM" id="Phobius"/>
    </source>
</evidence>
<feature type="transmembrane region" description="Helical" evidence="2">
    <location>
        <begin position="6"/>
        <end position="28"/>
    </location>
</feature>
<keyword evidence="2" id="KW-0472">Membrane</keyword>
<organism evidence="3 4">
    <name type="scientific">Aidingimonas halophila</name>
    <dbReference type="NCBI Taxonomy" id="574349"/>
    <lineage>
        <taxon>Bacteria</taxon>
        <taxon>Pseudomonadati</taxon>
        <taxon>Pseudomonadota</taxon>
        <taxon>Gammaproteobacteria</taxon>
        <taxon>Oceanospirillales</taxon>
        <taxon>Halomonadaceae</taxon>
        <taxon>Aidingimonas</taxon>
    </lineage>
</organism>
<dbReference type="Proteomes" id="UP000198500">
    <property type="component" value="Unassembled WGS sequence"/>
</dbReference>
<evidence type="ECO:0000313" key="3">
    <source>
        <dbReference type="EMBL" id="SDW55739.1"/>
    </source>
</evidence>
<dbReference type="AlphaFoldDB" id="A0A1H2UJI3"/>
<dbReference type="PANTHER" id="PTHR34703">
    <property type="entry name" value="ANTIPORTER SUBUNIT MNHG2-RELATED"/>
    <property type="match status" value="1"/>
</dbReference>
<dbReference type="NCBIfam" id="TIGR01300">
    <property type="entry name" value="CPA3_mnhG_phaG"/>
    <property type="match status" value="1"/>
</dbReference>
<name>A0A1H2UJI3_9GAMM</name>
<proteinExistence type="predicted"/>
<keyword evidence="2" id="KW-1133">Transmembrane helix</keyword>
<keyword evidence="4" id="KW-1185">Reference proteome</keyword>
<dbReference type="PANTHER" id="PTHR34703:SF1">
    <property type="entry name" value="ANTIPORTER SUBUNIT MNHG2-RELATED"/>
    <property type="match status" value="1"/>
</dbReference>